<dbReference type="Proteomes" id="UP000054538">
    <property type="component" value="Unassembled WGS sequence"/>
</dbReference>
<organism evidence="2 3">
    <name type="scientific">Paxillus rubicundulus Ve08.2h10</name>
    <dbReference type="NCBI Taxonomy" id="930991"/>
    <lineage>
        <taxon>Eukaryota</taxon>
        <taxon>Fungi</taxon>
        <taxon>Dikarya</taxon>
        <taxon>Basidiomycota</taxon>
        <taxon>Agaricomycotina</taxon>
        <taxon>Agaricomycetes</taxon>
        <taxon>Agaricomycetidae</taxon>
        <taxon>Boletales</taxon>
        <taxon>Paxilineae</taxon>
        <taxon>Paxillaceae</taxon>
        <taxon>Paxillus</taxon>
    </lineage>
</organism>
<gene>
    <name evidence="2" type="ORF">PAXRUDRAFT_13924</name>
</gene>
<dbReference type="STRING" id="930991.A0A0D0DXM8"/>
<accession>A0A0D0DXM8</accession>
<proteinExistence type="predicted"/>
<evidence type="ECO:0000313" key="3">
    <source>
        <dbReference type="Proteomes" id="UP000054538"/>
    </source>
</evidence>
<feature type="compositionally biased region" description="Low complexity" evidence="1">
    <location>
        <begin position="208"/>
        <end position="224"/>
    </location>
</feature>
<name>A0A0D0DXM8_9AGAM</name>
<evidence type="ECO:0000256" key="1">
    <source>
        <dbReference type="SAM" id="MobiDB-lite"/>
    </source>
</evidence>
<dbReference type="OrthoDB" id="2614725at2759"/>
<keyword evidence="3" id="KW-1185">Reference proteome</keyword>
<dbReference type="HOGENOM" id="CLU_047206_1_0_1"/>
<evidence type="ECO:0000313" key="2">
    <source>
        <dbReference type="EMBL" id="KIK91174.1"/>
    </source>
</evidence>
<dbReference type="Pfam" id="PF14223">
    <property type="entry name" value="Retrotran_gag_2"/>
    <property type="match status" value="1"/>
</dbReference>
<feature type="region of interest" description="Disordered" evidence="1">
    <location>
        <begin position="195"/>
        <end position="225"/>
    </location>
</feature>
<dbReference type="AlphaFoldDB" id="A0A0D0DXM8"/>
<dbReference type="EMBL" id="KN825418">
    <property type="protein sequence ID" value="KIK91174.1"/>
    <property type="molecule type" value="Genomic_DNA"/>
</dbReference>
<sequence>MKLILNQHLIGGYLVGTIRAPDPLTNHHEDQHLLEDVTNAQEAWDTLCECHKKVGPIAQILLIQEVFAKCYSRGQHFSLTSSELSKLVHHIYRIGIPTEEVFLLIAMLNALLGELSGVQTQVTSLLSSSLKDFPFTSANIHTHLNTEQQLLDNEKAQSANIALAASTTCMRHGNKKAVGGMAVQHDEVLARIHAEKSSRQNKANSQLSSGTSTPKSTPTISSVPHSIHYDNSSHTYIIDSVTGGAIFLASAPPMPTPIVSPVTSEFAGLACNSTPESSIHYPQGSNQSSMHL</sequence>
<reference evidence="2 3" key="1">
    <citation type="submission" date="2014-04" db="EMBL/GenBank/DDBJ databases">
        <authorList>
            <consortium name="DOE Joint Genome Institute"/>
            <person name="Kuo A."/>
            <person name="Kohler A."/>
            <person name="Jargeat P."/>
            <person name="Nagy L.G."/>
            <person name="Floudas D."/>
            <person name="Copeland A."/>
            <person name="Barry K.W."/>
            <person name="Cichocki N."/>
            <person name="Veneault-Fourrey C."/>
            <person name="LaButti K."/>
            <person name="Lindquist E.A."/>
            <person name="Lipzen A."/>
            <person name="Lundell T."/>
            <person name="Morin E."/>
            <person name="Murat C."/>
            <person name="Sun H."/>
            <person name="Tunlid A."/>
            <person name="Henrissat B."/>
            <person name="Grigoriev I.V."/>
            <person name="Hibbett D.S."/>
            <person name="Martin F."/>
            <person name="Nordberg H.P."/>
            <person name="Cantor M.N."/>
            <person name="Hua S.X."/>
        </authorList>
    </citation>
    <scope>NUCLEOTIDE SEQUENCE [LARGE SCALE GENOMIC DNA]</scope>
    <source>
        <strain evidence="2 3">Ve08.2h10</strain>
    </source>
</reference>
<protein>
    <submittedName>
        <fullName evidence="2">Uncharacterized protein</fullName>
    </submittedName>
</protein>
<dbReference type="InParanoid" id="A0A0D0DXM8"/>
<reference evidence="3" key="2">
    <citation type="submission" date="2015-01" db="EMBL/GenBank/DDBJ databases">
        <title>Evolutionary Origins and Diversification of the Mycorrhizal Mutualists.</title>
        <authorList>
            <consortium name="DOE Joint Genome Institute"/>
            <consortium name="Mycorrhizal Genomics Consortium"/>
            <person name="Kohler A."/>
            <person name="Kuo A."/>
            <person name="Nagy L.G."/>
            <person name="Floudas D."/>
            <person name="Copeland A."/>
            <person name="Barry K.W."/>
            <person name="Cichocki N."/>
            <person name="Veneault-Fourrey C."/>
            <person name="LaButti K."/>
            <person name="Lindquist E.A."/>
            <person name="Lipzen A."/>
            <person name="Lundell T."/>
            <person name="Morin E."/>
            <person name="Murat C."/>
            <person name="Riley R."/>
            <person name="Ohm R."/>
            <person name="Sun H."/>
            <person name="Tunlid A."/>
            <person name="Henrissat B."/>
            <person name="Grigoriev I.V."/>
            <person name="Hibbett D.S."/>
            <person name="Martin F."/>
        </authorList>
    </citation>
    <scope>NUCLEOTIDE SEQUENCE [LARGE SCALE GENOMIC DNA]</scope>
    <source>
        <strain evidence="3">Ve08.2h10</strain>
    </source>
</reference>